<organism evidence="1 2">
    <name type="scientific">Methanobacterium formicicum</name>
    <dbReference type="NCBI Taxonomy" id="2162"/>
    <lineage>
        <taxon>Archaea</taxon>
        <taxon>Methanobacteriati</taxon>
        <taxon>Methanobacteriota</taxon>
        <taxon>Methanomada group</taxon>
        <taxon>Methanobacteria</taxon>
        <taxon>Methanobacteriales</taxon>
        <taxon>Methanobacteriaceae</taxon>
        <taxon>Methanobacterium</taxon>
    </lineage>
</organism>
<dbReference type="GeneID" id="24792831"/>
<name>A0A089ZIH9_METFO</name>
<evidence type="ECO:0000313" key="2">
    <source>
        <dbReference type="Proteomes" id="UP000029661"/>
    </source>
</evidence>
<gene>
    <name evidence="1" type="ORF">BRM9_1666</name>
</gene>
<sequence length="526" mass="59966">MKREPDAFIVTNDEGWDVVTTDVLDRYVIKSQESSEGESKQIKDDGWNYENLHEPLYNPEQLTDLLERNTYHAQCCDVVARESGGLGFSIRPVSEEENVNDDHKRVLTKFFKSFKVNDVLYRRQYDRRSIGYGAIEIIREGGNKTRITSLDHIPSQTLRRHKDGIRVKQQVGNKIVWFVLYGTNKDRNGKILFDVNCENGDKHPANTLPVKKLANEILWSLDYTPKSHFYGMPRIVPGIGAIYGDISRRDYNSSFFKNYGMPAFAVTVTGDFEDYDKVPGDEGYDETKTLRYKISQQLKEVIKNPHSAVTILVPSEGEEGNVEVKIQPLSIETKEASFRLYRKDNRDEVLATHRVPAYRLGINETGSLGGSNSSDANKIYKTSVLEPLQVDDEYDMNWLIREEFGFTDCEFQLKEIDISDFEGDVNIAEKMFNMASIKPRQIIQYFGERFGLKDDPENPYLDEYYLNGQPLDLVWNPTNIEDPPGTSSVLDGLEGSIIESMEGSNASSENTVTAVKTAFKRLKAKL</sequence>
<accession>A0A089ZIH9</accession>
<evidence type="ECO:0000313" key="1">
    <source>
        <dbReference type="EMBL" id="AIS32478.1"/>
    </source>
</evidence>
<dbReference type="STRING" id="2162.BRM9_1666"/>
<reference evidence="1 2" key="1">
    <citation type="submission" date="2013-12" db="EMBL/GenBank/DDBJ databases">
        <title>The complete genome sequence of Methanobacterium sp. BRM9.</title>
        <authorList>
            <consortium name="Pastoral Greenhouse Gas Research Consortium"/>
            <person name="Kelly W.J."/>
            <person name="Leahy S.C."/>
            <person name="Perry R."/>
            <person name="Li D."/>
            <person name="Altermann E."/>
            <person name="Lambie S.C."/>
            <person name="Attwood G.T."/>
        </authorList>
    </citation>
    <scope>NUCLEOTIDE SEQUENCE [LARGE SCALE GENOMIC DNA]</scope>
    <source>
        <strain evidence="1 2">BRM9</strain>
    </source>
</reference>
<dbReference type="KEGG" id="mfc:BRM9_1666"/>
<protein>
    <submittedName>
        <fullName evidence="1">Phage portal protein</fullName>
    </submittedName>
</protein>
<dbReference type="Proteomes" id="UP000029661">
    <property type="component" value="Chromosome"/>
</dbReference>
<proteinExistence type="predicted"/>
<dbReference type="Pfam" id="PF04860">
    <property type="entry name" value="Phage_portal"/>
    <property type="match status" value="1"/>
</dbReference>
<dbReference type="OrthoDB" id="82524at2157"/>
<dbReference type="AlphaFoldDB" id="A0A089ZIH9"/>
<dbReference type="EMBL" id="CP006933">
    <property type="protein sequence ID" value="AIS32478.1"/>
    <property type="molecule type" value="Genomic_DNA"/>
</dbReference>
<dbReference type="InterPro" id="IPR006944">
    <property type="entry name" value="Phage/GTA_portal"/>
</dbReference>
<dbReference type="RefSeq" id="WP_052400013.1">
    <property type="nucleotide sequence ID" value="NZ_CP006933.1"/>
</dbReference>